<dbReference type="PANTHER" id="PTHR33840">
    <property type="match status" value="1"/>
</dbReference>
<comment type="caution">
    <text evidence="2">The sequence shown here is derived from an EMBL/GenBank/DDBJ whole genome shotgun (WGS) entry which is preliminary data.</text>
</comment>
<dbReference type="PANTHER" id="PTHR33840:SF1">
    <property type="entry name" value="TLE1 PHOSPHOLIPASE DOMAIN-CONTAINING PROTEIN"/>
    <property type="match status" value="1"/>
</dbReference>
<dbReference type="SUPFAM" id="SSF53474">
    <property type="entry name" value="alpha/beta-Hydrolases"/>
    <property type="match status" value="1"/>
</dbReference>
<evidence type="ECO:0000313" key="3">
    <source>
        <dbReference type="Proteomes" id="UP001055172"/>
    </source>
</evidence>
<name>A0AA37GYG3_9PEZI</name>
<reference evidence="2 3" key="1">
    <citation type="submission" date="2021-07" db="EMBL/GenBank/DDBJ databases">
        <title>Genome data of Colletotrichum spaethianum.</title>
        <authorList>
            <person name="Utami Y.D."/>
            <person name="Hiruma K."/>
        </authorList>
    </citation>
    <scope>NUCLEOTIDE SEQUENCE [LARGE SCALE GENOMIC DNA]</scope>
    <source>
        <strain evidence="2 3">MAFF 242679</strain>
    </source>
</reference>
<evidence type="ECO:0000259" key="1">
    <source>
        <dbReference type="Pfam" id="PF09994"/>
    </source>
</evidence>
<evidence type="ECO:0000313" key="2">
    <source>
        <dbReference type="EMBL" id="GJC89630.1"/>
    </source>
</evidence>
<dbReference type="InterPro" id="IPR018712">
    <property type="entry name" value="Tle1-like_cat"/>
</dbReference>
<accession>A0AA37GYG3</accession>
<feature type="domain" description="T6SS Phospholipase effector Tle1-like catalytic" evidence="1">
    <location>
        <begin position="2"/>
        <end position="107"/>
    </location>
</feature>
<protein>
    <recommendedName>
        <fullName evidence="1">T6SS Phospholipase effector Tle1-like catalytic domain-containing protein</fullName>
    </recommendedName>
</protein>
<sequence>MPQIVYYHRGAGTEESKIAQYLGGVFGKGVVQDVADTYRFICDNYNPGDEIFIVGFSRGAFTARSVSGMLCNLGLLNRVGLSQFGAIFHDYQNFINWKPSTKFNKKDHLVGFTLSNFERLEKFRLAKEDRTGRSSLAAMEEALDKEKHTFFDIMKNCKGETTQKRLRAMAQKYQDRLEKVRDGQRMDCFVPTEVKVKAVGQYNI</sequence>
<gene>
    <name evidence="2" type="ORF">ColLi_12468</name>
</gene>
<dbReference type="EMBL" id="BPPX01000043">
    <property type="protein sequence ID" value="GJC89630.1"/>
    <property type="molecule type" value="Genomic_DNA"/>
</dbReference>
<dbReference type="AlphaFoldDB" id="A0AA37GYG3"/>
<organism evidence="2 3">
    <name type="scientific">Colletotrichum liriopes</name>
    <dbReference type="NCBI Taxonomy" id="708192"/>
    <lineage>
        <taxon>Eukaryota</taxon>
        <taxon>Fungi</taxon>
        <taxon>Dikarya</taxon>
        <taxon>Ascomycota</taxon>
        <taxon>Pezizomycotina</taxon>
        <taxon>Sordariomycetes</taxon>
        <taxon>Hypocreomycetidae</taxon>
        <taxon>Glomerellales</taxon>
        <taxon>Glomerellaceae</taxon>
        <taxon>Colletotrichum</taxon>
        <taxon>Colletotrichum spaethianum species complex</taxon>
    </lineage>
</organism>
<dbReference type="Pfam" id="PF09994">
    <property type="entry name" value="T6SS_Tle1-like_cat"/>
    <property type="match status" value="1"/>
</dbReference>
<keyword evidence="3" id="KW-1185">Reference proteome</keyword>
<dbReference type="Proteomes" id="UP001055172">
    <property type="component" value="Unassembled WGS sequence"/>
</dbReference>
<proteinExistence type="predicted"/>
<dbReference type="InterPro" id="IPR029058">
    <property type="entry name" value="AB_hydrolase_fold"/>
</dbReference>
<dbReference type="Gene3D" id="3.40.50.1820">
    <property type="entry name" value="alpha/beta hydrolase"/>
    <property type="match status" value="1"/>
</dbReference>